<dbReference type="GO" id="GO:0016740">
    <property type="term" value="F:transferase activity"/>
    <property type="evidence" value="ECO:0007669"/>
    <property type="project" value="UniProtKB-KW"/>
</dbReference>
<proteinExistence type="predicted"/>
<dbReference type="AlphaFoldDB" id="A0A6J4SC03"/>
<evidence type="ECO:0000256" key="1">
    <source>
        <dbReference type="SAM" id="MobiDB-lite"/>
    </source>
</evidence>
<feature type="compositionally biased region" description="Basic residues" evidence="1">
    <location>
        <begin position="81"/>
        <end position="92"/>
    </location>
</feature>
<sequence length="145" mass="16891">DRGDTDPEHRRAGREPRQPGRGHPAGRRAARPERPRRRALRGLDVRAREVRLDVHGQRGRHTPRHQRLQAVGDEVRALDHHRARRGGVRRRRGGEARHRDRRQGRRPPRNPLEDLDSRLRGGERRADRQRPDKGRAAGDLRRGDL</sequence>
<name>A0A6J4SC03_9ACTN</name>
<feature type="region of interest" description="Disordered" evidence="1">
    <location>
        <begin position="1"/>
        <end position="145"/>
    </location>
</feature>
<evidence type="ECO:0000313" key="2">
    <source>
        <dbReference type="EMBL" id="CAA9489734.1"/>
    </source>
</evidence>
<dbReference type="EMBL" id="CADCVM010000195">
    <property type="protein sequence ID" value="CAA9489734.1"/>
    <property type="molecule type" value="Genomic_DNA"/>
</dbReference>
<organism evidence="2">
    <name type="scientific">uncultured Rubrobacteraceae bacterium</name>
    <dbReference type="NCBI Taxonomy" id="349277"/>
    <lineage>
        <taxon>Bacteria</taxon>
        <taxon>Bacillati</taxon>
        <taxon>Actinomycetota</taxon>
        <taxon>Rubrobacteria</taxon>
        <taxon>Rubrobacterales</taxon>
        <taxon>Rubrobacteraceae</taxon>
        <taxon>environmental samples</taxon>
    </lineage>
</organism>
<feature type="compositionally biased region" description="Basic residues" evidence="1">
    <location>
        <begin position="24"/>
        <end position="40"/>
    </location>
</feature>
<protein>
    <submittedName>
        <fullName evidence="2">PTS system, mannitol-specific IIA component</fullName>
        <ecNumber evidence="2">2.7.1.197</ecNumber>
    </submittedName>
</protein>
<feature type="compositionally biased region" description="Basic residues" evidence="1">
    <location>
        <begin position="57"/>
        <end position="67"/>
    </location>
</feature>
<gene>
    <name evidence="2" type="ORF">AVDCRST_MAG05-1804</name>
</gene>
<feature type="non-terminal residue" evidence="2">
    <location>
        <position position="1"/>
    </location>
</feature>
<feature type="compositionally biased region" description="Basic residues" evidence="1">
    <location>
        <begin position="99"/>
        <end position="108"/>
    </location>
</feature>
<feature type="compositionally biased region" description="Basic and acidic residues" evidence="1">
    <location>
        <begin position="111"/>
        <end position="145"/>
    </location>
</feature>
<dbReference type="EC" id="2.7.1.197" evidence="2"/>
<feature type="compositionally biased region" description="Basic and acidic residues" evidence="1">
    <location>
        <begin position="41"/>
        <end position="56"/>
    </location>
</feature>
<reference evidence="2" key="1">
    <citation type="submission" date="2020-02" db="EMBL/GenBank/DDBJ databases">
        <authorList>
            <person name="Meier V. D."/>
        </authorList>
    </citation>
    <scope>NUCLEOTIDE SEQUENCE</scope>
    <source>
        <strain evidence="2">AVDCRST_MAG05</strain>
    </source>
</reference>
<feature type="compositionally biased region" description="Basic and acidic residues" evidence="1">
    <location>
        <begin position="1"/>
        <end position="18"/>
    </location>
</feature>
<feature type="non-terminal residue" evidence="2">
    <location>
        <position position="145"/>
    </location>
</feature>
<keyword evidence="2" id="KW-0808">Transferase</keyword>
<accession>A0A6J4SC03</accession>